<evidence type="ECO:0000313" key="2">
    <source>
        <dbReference type="Proteomes" id="UP000027644"/>
    </source>
</evidence>
<gene>
    <name evidence="1" type="ORF">SASC598J21_009000</name>
</gene>
<protein>
    <submittedName>
        <fullName evidence="1">Uncharacterized protein</fullName>
    </submittedName>
</protein>
<proteinExistence type="predicted"/>
<dbReference type="EMBL" id="AVQL01000426">
    <property type="protein sequence ID" value="KEQ01322.1"/>
    <property type="molecule type" value="Genomic_DNA"/>
</dbReference>
<name>A0A074VBS2_9NEIS</name>
<accession>A0A074VBS2</accession>
<reference evidence="1 2" key="1">
    <citation type="journal article" date="2014" name="PLoS Genet.">
        <title>Hidden diversity in honey bee gut symbionts detected by single-cell genomics.</title>
        <authorList>
            <person name="Engel P."/>
            <person name="Stepanauskas R."/>
            <person name="Moran N."/>
        </authorList>
    </citation>
    <scope>NUCLEOTIDE SEQUENCE [LARGE SCALE GENOMIC DNA]</scope>
    <source>
        <strain evidence="1 2">SCGC AB-598-J21</strain>
    </source>
</reference>
<sequence>MAYFIQHKKIYLTSAQTELKQDNGCCVKFWLTIPKKSRAKYQRFAEYLPCSFNKSDCRLQISPAC</sequence>
<dbReference type="AlphaFoldDB" id="A0A074VBS2"/>
<organism evidence="1 2">
    <name type="scientific">Snodgrassella alvi SCGC AB-598-J21</name>
    <dbReference type="NCBI Taxonomy" id="1385367"/>
    <lineage>
        <taxon>Bacteria</taxon>
        <taxon>Pseudomonadati</taxon>
        <taxon>Pseudomonadota</taxon>
        <taxon>Betaproteobacteria</taxon>
        <taxon>Neisseriales</taxon>
        <taxon>Neisseriaceae</taxon>
        <taxon>Snodgrassella</taxon>
    </lineage>
</organism>
<comment type="caution">
    <text evidence="1">The sequence shown here is derived from an EMBL/GenBank/DDBJ whole genome shotgun (WGS) entry which is preliminary data.</text>
</comment>
<evidence type="ECO:0000313" key="1">
    <source>
        <dbReference type="EMBL" id="KEQ01322.1"/>
    </source>
</evidence>
<dbReference type="Proteomes" id="UP000027644">
    <property type="component" value="Unassembled WGS sequence"/>
</dbReference>